<protein>
    <submittedName>
        <fullName evidence="1">Uncharacterized protein</fullName>
    </submittedName>
</protein>
<organism evidence="1 2">
    <name type="scientific">Pristionchus fissidentatus</name>
    <dbReference type="NCBI Taxonomy" id="1538716"/>
    <lineage>
        <taxon>Eukaryota</taxon>
        <taxon>Metazoa</taxon>
        <taxon>Ecdysozoa</taxon>
        <taxon>Nematoda</taxon>
        <taxon>Chromadorea</taxon>
        <taxon>Rhabditida</taxon>
        <taxon>Rhabditina</taxon>
        <taxon>Diplogasteromorpha</taxon>
        <taxon>Diplogasteroidea</taxon>
        <taxon>Neodiplogasteridae</taxon>
        <taxon>Pristionchus</taxon>
    </lineage>
</organism>
<accession>A0AAV5WNY4</accession>
<gene>
    <name evidence="1" type="ORF">PFISCL1PPCAC_25141</name>
</gene>
<sequence>ERMTANINEYHSLRKLRSRQSRIFRNARVGELTMNFEKRVIDEEVLDQVTGQIHFLSLKVHMHEIMQPRGSREKK</sequence>
<comment type="caution">
    <text evidence="1">The sequence shown here is derived from an EMBL/GenBank/DDBJ whole genome shotgun (WGS) entry which is preliminary data.</text>
</comment>
<feature type="non-terminal residue" evidence="1">
    <location>
        <position position="1"/>
    </location>
</feature>
<keyword evidence="2" id="KW-1185">Reference proteome</keyword>
<evidence type="ECO:0000313" key="1">
    <source>
        <dbReference type="EMBL" id="GMT33844.1"/>
    </source>
</evidence>
<proteinExistence type="predicted"/>
<dbReference type="Proteomes" id="UP001432322">
    <property type="component" value="Unassembled WGS sequence"/>
</dbReference>
<name>A0AAV5WNY4_9BILA</name>
<dbReference type="EMBL" id="BTSY01000006">
    <property type="protein sequence ID" value="GMT33844.1"/>
    <property type="molecule type" value="Genomic_DNA"/>
</dbReference>
<evidence type="ECO:0000313" key="2">
    <source>
        <dbReference type="Proteomes" id="UP001432322"/>
    </source>
</evidence>
<reference evidence="1" key="1">
    <citation type="submission" date="2023-10" db="EMBL/GenBank/DDBJ databases">
        <title>Genome assembly of Pristionchus species.</title>
        <authorList>
            <person name="Yoshida K."/>
            <person name="Sommer R.J."/>
        </authorList>
    </citation>
    <scope>NUCLEOTIDE SEQUENCE</scope>
    <source>
        <strain evidence="1">RS5133</strain>
    </source>
</reference>
<dbReference type="AlphaFoldDB" id="A0AAV5WNY4"/>